<feature type="compositionally biased region" description="Polar residues" evidence="1">
    <location>
        <begin position="208"/>
        <end position="223"/>
    </location>
</feature>
<dbReference type="AlphaFoldDB" id="R9P652"/>
<evidence type="ECO:0000313" key="3">
    <source>
        <dbReference type="EMBL" id="GAC96873.1"/>
    </source>
</evidence>
<dbReference type="HOGENOM" id="CLU_1078205_0_0_1"/>
<feature type="signal peptide" evidence="2">
    <location>
        <begin position="1"/>
        <end position="22"/>
    </location>
</feature>
<protein>
    <recommendedName>
        <fullName evidence="5">Secreted protein</fullName>
    </recommendedName>
</protein>
<evidence type="ECO:0008006" key="5">
    <source>
        <dbReference type="Google" id="ProtNLM"/>
    </source>
</evidence>
<proteinExistence type="predicted"/>
<name>R9P652_PSEHS</name>
<evidence type="ECO:0000313" key="4">
    <source>
        <dbReference type="Proteomes" id="UP000014071"/>
    </source>
</evidence>
<organism evidence="3 4">
    <name type="scientific">Pseudozyma hubeiensis (strain SY62)</name>
    <name type="common">Yeast</name>
    <dbReference type="NCBI Taxonomy" id="1305764"/>
    <lineage>
        <taxon>Eukaryota</taxon>
        <taxon>Fungi</taxon>
        <taxon>Dikarya</taxon>
        <taxon>Basidiomycota</taxon>
        <taxon>Ustilaginomycotina</taxon>
        <taxon>Ustilaginomycetes</taxon>
        <taxon>Ustilaginales</taxon>
        <taxon>Ustilaginaceae</taxon>
        <taxon>Pseudozyma</taxon>
    </lineage>
</organism>
<accession>R9P652</accession>
<dbReference type="Proteomes" id="UP000014071">
    <property type="component" value="Unassembled WGS sequence"/>
</dbReference>
<dbReference type="GeneID" id="24109739"/>
<dbReference type="EMBL" id="DF238808">
    <property type="protein sequence ID" value="GAC96873.1"/>
    <property type="molecule type" value="Genomic_DNA"/>
</dbReference>
<feature type="chain" id="PRO_5004487532" description="Secreted protein" evidence="2">
    <location>
        <begin position="23"/>
        <end position="258"/>
    </location>
</feature>
<feature type="region of interest" description="Disordered" evidence="1">
    <location>
        <begin position="198"/>
        <end position="225"/>
    </location>
</feature>
<reference evidence="4" key="1">
    <citation type="journal article" date="2013" name="Genome Announc.">
        <title>Draft genome sequence of the basidiomycetous yeast-like fungus Pseudozyma hubeiensis SY62, which produces an abundant amount of the biosurfactant mannosylerythritol lipids.</title>
        <authorList>
            <person name="Konishi M."/>
            <person name="Hatada Y."/>
            <person name="Horiuchi J."/>
        </authorList>
    </citation>
    <scope>NUCLEOTIDE SEQUENCE [LARGE SCALE GENOMIC DNA]</scope>
    <source>
        <strain evidence="4">SY62</strain>
    </source>
</reference>
<evidence type="ECO:0000256" key="1">
    <source>
        <dbReference type="SAM" id="MobiDB-lite"/>
    </source>
</evidence>
<keyword evidence="2" id="KW-0732">Signal</keyword>
<keyword evidence="4" id="KW-1185">Reference proteome</keyword>
<sequence>MNRAFWVALAFGFLESASSASARLVDRQTWLAGAGRAVQGEYLLHRRCSALRTLLPPAIDIQNASAPVPLSRTRPILAGSPSIDFRHHRHSRHHVACHYDPQLQSITLCTPPPASSPSAFVNVVSFDSPKRPPSSQLCDSAGQSVKVVTRKHSRDLLALQRHTARASRRFNCISTLRHRPPASWLSFSRPRLNAYGPRDGVDADVASPKSTRNVSTPGRPNVQQHRRTCSERINPSYCSASPFWMSTLRYFLMMQDSS</sequence>
<gene>
    <name evidence="3" type="ORF">PHSY_004457</name>
</gene>
<dbReference type="RefSeq" id="XP_012190460.1">
    <property type="nucleotide sequence ID" value="XM_012335070.1"/>
</dbReference>
<evidence type="ECO:0000256" key="2">
    <source>
        <dbReference type="SAM" id="SignalP"/>
    </source>
</evidence>